<comment type="similarity">
    <text evidence="1">Belongs to the AHA1 family.</text>
</comment>
<dbReference type="Proteomes" id="UP000198928">
    <property type="component" value="Unassembled WGS sequence"/>
</dbReference>
<dbReference type="RefSeq" id="WP_093849431.1">
    <property type="nucleotide sequence ID" value="NZ_FOSG01000006.1"/>
</dbReference>
<evidence type="ECO:0000259" key="2">
    <source>
        <dbReference type="Pfam" id="PF08327"/>
    </source>
</evidence>
<evidence type="ECO:0000256" key="1">
    <source>
        <dbReference type="ARBA" id="ARBA00006817"/>
    </source>
</evidence>
<proteinExistence type="inferred from homology"/>
<organism evidence="3 4">
    <name type="scientific">Streptomyces pini</name>
    <dbReference type="NCBI Taxonomy" id="1520580"/>
    <lineage>
        <taxon>Bacteria</taxon>
        <taxon>Bacillati</taxon>
        <taxon>Actinomycetota</taxon>
        <taxon>Actinomycetes</taxon>
        <taxon>Kitasatosporales</taxon>
        <taxon>Streptomycetaceae</taxon>
        <taxon>Streptomyces</taxon>
    </lineage>
</organism>
<name>A0A1I3ZZ93_9ACTN</name>
<dbReference type="InterPro" id="IPR013538">
    <property type="entry name" value="ASHA1/2-like_C"/>
</dbReference>
<keyword evidence="4" id="KW-1185">Reference proteome</keyword>
<evidence type="ECO:0000313" key="4">
    <source>
        <dbReference type="Proteomes" id="UP000198928"/>
    </source>
</evidence>
<dbReference type="EMBL" id="FOSG01000006">
    <property type="protein sequence ID" value="SFK49422.1"/>
    <property type="molecule type" value="Genomic_DNA"/>
</dbReference>
<feature type="domain" description="Activator of Hsp90 ATPase homologue 1/2-like C-terminal" evidence="2">
    <location>
        <begin position="28"/>
        <end position="167"/>
    </location>
</feature>
<dbReference type="Pfam" id="PF08327">
    <property type="entry name" value="AHSA1"/>
    <property type="match status" value="1"/>
</dbReference>
<dbReference type="AlphaFoldDB" id="A0A1I3ZZ93"/>
<dbReference type="OrthoDB" id="3365660at2"/>
<dbReference type="Gene3D" id="3.30.530.20">
    <property type="match status" value="1"/>
</dbReference>
<evidence type="ECO:0000313" key="3">
    <source>
        <dbReference type="EMBL" id="SFK49422.1"/>
    </source>
</evidence>
<gene>
    <name evidence="3" type="ORF">SAMN05192584_106235</name>
</gene>
<accession>A0A1I3ZZ93</accession>
<sequence>MNPDPGPGFDPGPRFDPDLDLALERIIRAPRETVWRAWTDPSRLERWWVPAPARCRVDHLEPRPGGAFVTRLSEDGAGFVPHLDACFLAVDELHRIVFTNAVDSAWRPADPAPVAMTATITLADHPEGTDYRMVVRHGDPEARARHAKLGFAEGWGSVADQLAALAESTATRRAAR</sequence>
<dbReference type="InterPro" id="IPR023393">
    <property type="entry name" value="START-like_dom_sf"/>
</dbReference>
<protein>
    <submittedName>
        <fullName evidence="3">Uncharacterized conserved protein YndB, AHSA1/START domain</fullName>
    </submittedName>
</protein>
<dbReference type="SUPFAM" id="SSF55961">
    <property type="entry name" value="Bet v1-like"/>
    <property type="match status" value="1"/>
</dbReference>
<reference evidence="4" key="1">
    <citation type="submission" date="2016-10" db="EMBL/GenBank/DDBJ databases">
        <authorList>
            <person name="Varghese N."/>
            <person name="Submissions S."/>
        </authorList>
    </citation>
    <scope>NUCLEOTIDE SEQUENCE [LARGE SCALE GENOMIC DNA]</scope>
    <source>
        <strain evidence="4">PL19</strain>
    </source>
</reference>